<accession>A0A2S2CS56</accession>
<keyword evidence="4 7" id="KW-0812">Transmembrane</keyword>
<dbReference type="OrthoDB" id="9791874at2"/>
<dbReference type="PANTHER" id="PTHR30506:SF3">
    <property type="entry name" value="UPF0126 INNER MEMBRANE PROTEIN YADS-RELATED"/>
    <property type="match status" value="1"/>
</dbReference>
<feature type="transmembrane region" description="Helical" evidence="7">
    <location>
        <begin position="210"/>
        <end position="227"/>
    </location>
</feature>
<gene>
    <name evidence="9" type="ORF">DEW08_14790</name>
</gene>
<evidence type="ECO:0000256" key="2">
    <source>
        <dbReference type="ARBA" id="ARBA00008193"/>
    </source>
</evidence>
<evidence type="ECO:0000313" key="9">
    <source>
        <dbReference type="EMBL" id="AWK87316.1"/>
    </source>
</evidence>
<evidence type="ECO:0000313" key="10">
    <source>
        <dbReference type="Proteomes" id="UP000245629"/>
    </source>
</evidence>
<comment type="similarity">
    <text evidence="2">Belongs to the UPF0126 family.</text>
</comment>
<feature type="transmembrane region" description="Helical" evidence="7">
    <location>
        <begin position="178"/>
        <end position="198"/>
    </location>
</feature>
<comment type="subcellular location">
    <subcellularLocation>
        <location evidence="1">Cell membrane</location>
        <topology evidence="1">Multi-pass membrane protein</topology>
    </subcellularLocation>
</comment>
<keyword evidence="3" id="KW-1003">Cell membrane</keyword>
<proteinExistence type="inferred from homology"/>
<dbReference type="InterPro" id="IPR005115">
    <property type="entry name" value="Gly_transporter"/>
</dbReference>
<evidence type="ECO:0000256" key="4">
    <source>
        <dbReference type="ARBA" id="ARBA00022692"/>
    </source>
</evidence>
<organism evidence="9 10">
    <name type="scientific">Azospirillum thermophilum</name>
    <dbReference type="NCBI Taxonomy" id="2202148"/>
    <lineage>
        <taxon>Bacteria</taxon>
        <taxon>Pseudomonadati</taxon>
        <taxon>Pseudomonadota</taxon>
        <taxon>Alphaproteobacteria</taxon>
        <taxon>Rhodospirillales</taxon>
        <taxon>Azospirillaceae</taxon>
        <taxon>Azospirillum</taxon>
    </lineage>
</organism>
<evidence type="ECO:0000259" key="8">
    <source>
        <dbReference type="Pfam" id="PF03458"/>
    </source>
</evidence>
<dbReference type="EMBL" id="CP029353">
    <property type="protein sequence ID" value="AWK87316.1"/>
    <property type="molecule type" value="Genomic_DNA"/>
</dbReference>
<name>A0A2S2CS56_9PROT</name>
<dbReference type="Proteomes" id="UP000245629">
    <property type="component" value="Chromosome 2"/>
</dbReference>
<evidence type="ECO:0000256" key="3">
    <source>
        <dbReference type="ARBA" id="ARBA00022475"/>
    </source>
</evidence>
<evidence type="ECO:0000256" key="7">
    <source>
        <dbReference type="SAM" id="Phobius"/>
    </source>
</evidence>
<evidence type="ECO:0000256" key="5">
    <source>
        <dbReference type="ARBA" id="ARBA00022989"/>
    </source>
</evidence>
<evidence type="ECO:0000256" key="6">
    <source>
        <dbReference type="ARBA" id="ARBA00023136"/>
    </source>
</evidence>
<dbReference type="GO" id="GO:0005886">
    <property type="term" value="C:plasma membrane"/>
    <property type="evidence" value="ECO:0007669"/>
    <property type="project" value="UniProtKB-SubCell"/>
</dbReference>
<feature type="transmembrane region" description="Helical" evidence="7">
    <location>
        <begin position="66"/>
        <end position="88"/>
    </location>
</feature>
<dbReference type="AlphaFoldDB" id="A0A2S2CS56"/>
<feature type="domain" description="Glycine transporter" evidence="8">
    <location>
        <begin position="151"/>
        <end position="226"/>
    </location>
</feature>
<feature type="transmembrane region" description="Helical" evidence="7">
    <location>
        <begin position="233"/>
        <end position="253"/>
    </location>
</feature>
<keyword evidence="5 7" id="KW-1133">Transmembrane helix</keyword>
<feature type="transmembrane region" description="Helical" evidence="7">
    <location>
        <begin position="100"/>
        <end position="119"/>
    </location>
</feature>
<dbReference type="PANTHER" id="PTHR30506">
    <property type="entry name" value="INNER MEMBRANE PROTEIN"/>
    <property type="match status" value="1"/>
</dbReference>
<dbReference type="Pfam" id="PF03458">
    <property type="entry name" value="Gly_transporter"/>
    <property type="match status" value="2"/>
</dbReference>
<evidence type="ECO:0000256" key="1">
    <source>
        <dbReference type="ARBA" id="ARBA00004651"/>
    </source>
</evidence>
<dbReference type="KEGG" id="azz:DEW08_14790"/>
<sequence>MSHIPDPAAPESGPHRLREEDRLVMDASASFGEVVNAPWFLVVDLMGTVAFALSGITIARSEGYSIFGAIILAWLPALGGGLIMDLIAGRNPPGILAQPAYMYAILITVLAVRAVLWLIDLARGRWLLFFDLVQIYVTARRRLKPMTLLVVFDSLGLAGFTVTGVFTAIQFNCHPLELWGPAFAMMNACLGAILRDVVRADAHNPILKGSFYAEIAVAAGLLLSLFVELAPPAAVGYGVVATLLVVPAVRLMLYRRDARAPMF</sequence>
<feature type="transmembrane region" description="Helical" evidence="7">
    <location>
        <begin position="39"/>
        <end position="59"/>
    </location>
</feature>
<reference evidence="10" key="1">
    <citation type="submission" date="2018-05" db="EMBL/GenBank/DDBJ databases">
        <title>Azospirillum thermophila sp. nov., a novel isolated from hot spring.</title>
        <authorList>
            <person name="Zhao Z."/>
        </authorList>
    </citation>
    <scope>NUCLEOTIDE SEQUENCE [LARGE SCALE GENOMIC DNA]</scope>
    <source>
        <strain evidence="10">CFH 70021</strain>
    </source>
</reference>
<feature type="transmembrane region" description="Helical" evidence="7">
    <location>
        <begin position="148"/>
        <end position="172"/>
    </location>
</feature>
<keyword evidence="6 7" id="KW-0472">Membrane</keyword>
<keyword evidence="10" id="KW-1185">Reference proteome</keyword>
<feature type="domain" description="Glycine transporter" evidence="8">
    <location>
        <begin position="42"/>
        <end position="112"/>
    </location>
</feature>
<protein>
    <recommendedName>
        <fullName evidence="8">Glycine transporter domain-containing protein</fullName>
    </recommendedName>
</protein>